<keyword evidence="2" id="KW-0328">Glycosyltransferase</keyword>
<keyword evidence="5 8" id="KW-1133">Transmembrane helix</keyword>
<evidence type="ECO:0000256" key="8">
    <source>
        <dbReference type="SAM" id="Phobius"/>
    </source>
</evidence>
<dbReference type="EMBL" id="OIVN01003934">
    <property type="protein sequence ID" value="SPD14448.1"/>
    <property type="molecule type" value="Genomic_DNA"/>
</dbReference>
<proteinExistence type="predicted"/>
<dbReference type="AlphaFoldDB" id="A0A2N9HR06"/>
<gene>
    <name evidence="9" type="ORF">FSB_LOCUS42330</name>
</gene>
<accession>A0A2N9HR06</accession>
<protein>
    <submittedName>
        <fullName evidence="9">Uncharacterized protein</fullName>
    </submittedName>
</protein>
<evidence type="ECO:0000256" key="1">
    <source>
        <dbReference type="ARBA" id="ARBA00004394"/>
    </source>
</evidence>
<comment type="subcellular location">
    <subcellularLocation>
        <location evidence="1">Golgi apparatus membrane</location>
    </subcellularLocation>
</comment>
<name>A0A2N9HR06_FAGSY</name>
<dbReference type="GO" id="GO:0000139">
    <property type="term" value="C:Golgi membrane"/>
    <property type="evidence" value="ECO:0007669"/>
    <property type="project" value="UniProtKB-SubCell"/>
</dbReference>
<dbReference type="PANTHER" id="PTHR32044">
    <property type="entry name" value="GLUCOMANNAN 4-BETA-MANNOSYLTRANSFERASE 9"/>
    <property type="match status" value="1"/>
</dbReference>
<evidence type="ECO:0000313" key="9">
    <source>
        <dbReference type="EMBL" id="SPD14448.1"/>
    </source>
</evidence>
<keyword evidence="3" id="KW-0808">Transferase</keyword>
<dbReference type="GO" id="GO:0051753">
    <property type="term" value="F:mannan synthase activity"/>
    <property type="evidence" value="ECO:0007669"/>
    <property type="project" value="TreeGrafter"/>
</dbReference>
<keyword evidence="7 8" id="KW-0472">Membrane</keyword>
<evidence type="ECO:0000256" key="3">
    <source>
        <dbReference type="ARBA" id="ARBA00022679"/>
    </source>
</evidence>
<dbReference type="PANTHER" id="PTHR32044:SF17">
    <property type="entry name" value="GLUCOMANNAN 4-BETA-MANNOSYLTRANSFERASE 2"/>
    <property type="match status" value="1"/>
</dbReference>
<evidence type="ECO:0000256" key="6">
    <source>
        <dbReference type="ARBA" id="ARBA00023034"/>
    </source>
</evidence>
<sequence length="123" mass="14099">MGEITQKIVLPETFQGVRDELAGQIGMMWELIKAPLMVLLLRLGVYICLAMSLMLFCERLYMGIVIILVKLFWKKPEKRYKYETIQEDVEMGSSNFPVVLIQIPMHDLSLANCSRRDGAAKAF</sequence>
<reference evidence="9" key="1">
    <citation type="submission" date="2018-02" db="EMBL/GenBank/DDBJ databases">
        <authorList>
            <person name="Cohen D.B."/>
            <person name="Kent A.D."/>
        </authorList>
    </citation>
    <scope>NUCLEOTIDE SEQUENCE</scope>
</reference>
<feature type="transmembrane region" description="Helical" evidence="8">
    <location>
        <begin position="43"/>
        <end position="73"/>
    </location>
</feature>
<organism evidence="9">
    <name type="scientific">Fagus sylvatica</name>
    <name type="common">Beechnut</name>
    <dbReference type="NCBI Taxonomy" id="28930"/>
    <lineage>
        <taxon>Eukaryota</taxon>
        <taxon>Viridiplantae</taxon>
        <taxon>Streptophyta</taxon>
        <taxon>Embryophyta</taxon>
        <taxon>Tracheophyta</taxon>
        <taxon>Spermatophyta</taxon>
        <taxon>Magnoliopsida</taxon>
        <taxon>eudicotyledons</taxon>
        <taxon>Gunneridae</taxon>
        <taxon>Pentapetalae</taxon>
        <taxon>rosids</taxon>
        <taxon>fabids</taxon>
        <taxon>Fagales</taxon>
        <taxon>Fagaceae</taxon>
        <taxon>Fagus</taxon>
    </lineage>
</organism>
<keyword evidence="4 8" id="KW-0812">Transmembrane</keyword>
<keyword evidence="6" id="KW-0333">Golgi apparatus</keyword>
<evidence type="ECO:0000256" key="7">
    <source>
        <dbReference type="ARBA" id="ARBA00023136"/>
    </source>
</evidence>
<evidence type="ECO:0000256" key="5">
    <source>
        <dbReference type="ARBA" id="ARBA00022989"/>
    </source>
</evidence>
<evidence type="ECO:0000256" key="4">
    <source>
        <dbReference type="ARBA" id="ARBA00022692"/>
    </source>
</evidence>
<evidence type="ECO:0000256" key="2">
    <source>
        <dbReference type="ARBA" id="ARBA00022676"/>
    </source>
</evidence>